<protein>
    <submittedName>
        <fullName evidence="2">DUF1266 domain-containing protein</fullName>
    </submittedName>
</protein>
<proteinExistence type="predicted"/>
<evidence type="ECO:0000313" key="3">
    <source>
        <dbReference type="Proteomes" id="UP000284178"/>
    </source>
</evidence>
<dbReference type="RefSeq" id="WP_117893800.1">
    <property type="nucleotide sequence ID" value="NZ_CABJCV010000003.1"/>
</dbReference>
<accession>A0A412G4W9</accession>
<dbReference type="InterPro" id="IPR009677">
    <property type="entry name" value="DUF1266"/>
</dbReference>
<gene>
    <name evidence="2" type="ORF">DWY25_03660</name>
</gene>
<dbReference type="Pfam" id="PF06889">
    <property type="entry name" value="DUF1266"/>
    <property type="match status" value="1"/>
</dbReference>
<evidence type="ECO:0000313" key="2">
    <source>
        <dbReference type="EMBL" id="RGR75843.1"/>
    </source>
</evidence>
<organism evidence="2 3">
    <name type="scientific">Holdemania filiformis</name>
    <dbReference type="NCBI Taxonomy" id="61171"/>
    <lineage>
        <taxon>Bacteria</taxon>
        <taxon>Bacillati</taxon>
        <taxon>Bacillota</taxon>
        <taxon>Erysipelotrichia</taxon>
        <taxon>Erysipelotrichales</taxon>
        <taxon>Erysipelotrichaceae</taxon>
        <taxon>Holdemania</taxon>
    </lineage>
</organism>
<dbReference type="Proteomes" id="UP000284178">
    <property type="component" value="Unassembled WGS sequence"/>
</dbReference>
<sequence>MADDYKKVQEEYEKMMEAMFSGKSSEEVAASILQQQEAMMQHMDMDQVMKEAMGAAAAMMNQTESQIQAQTEAMIQNLSASMAGGENPLAGLTDSMGDFADLFGGDPEELTRMFLGGDDPEYDLESINEKIQSLRVLEKEPGVTLSRSHETFRTFEILLTAYMSLKNAHEMDGLAMEEDPEFIDQIKDMLESSWGITNPAELTEKLRELTTAGHQAKYSRYQAVANPQELMDDPEDEDELESVLPCWKLAQYFKDKLPENYILGWDYGRAATVVRWGYTVGYINEEDSWAWLDQIAEKMIGVFDSWTEFGLSYVFGSLFWIAAFDGEEGISERFEEGIELLTELLDEDEDGQPGVWAQCAWISELTD</sequence>
<name>A0A412G4W9_9FIRM</name>
<reference evidence="2 3" key="1">
    <citation type="submission" date="2018-08" db="EMBL/GenBank/DDBJ databases">
        <title>A genome reference for cultivated species of the human gut microbiota.</title>
        <authorList>
            <person name="Zou Y."/>
            <person name="Xue W."/>
            <person name="Luo G."/>
        </authorList>
    </citation>
    <scope>NUCLEOTIDE SEQUENCE [LARGE SCALE GENOMIC DNA]</scope>
    <source>
        <strain evidence="2 3">AF24-29</strain>
    </source>
</reference>
<keyword evidence="3" id="KW-1185">Reference proteome</keyword>
<dbReference type="EMBL" id="QRUP01000003">
    <property type="protein sequence ID" value="RGR75843.1"/>
    <property type="molecule type" value="Genomic_DNA"/>
</dbReference>
<comment type="caution">
    <text evidence="2">The sequence shown here is derived from an EMBL/GenBank/DDBJ whole genome shotgun (WGS) entry which is preliminary data.</text>
</comment>
<dbReference type="GeneID" id="83014503"/>
<feature type="domain" description="DUF1266" evidence="1">
    <location>
        <begin position="189"/>
        <end position="361"/>
    </location>
</feature>
<dbReference type="AlphaFoldDB" id="A0A412G4W9"/>
<evidence type="ECO:0000259" key="1">
    <source>
        <dbReference type="Pfam" id="PF06889"/>
    </source>
</evidence>